<feature type="domain" description="Outer membrane channel protein CpnT-like N-terminal" evidence="2">
    <location>
        <begin position="13"/>
        <end position="125"/>
    </location>
</feature>
<evidence type="ECO:0000313" key="4">
    <source>
        <dbReference type="Proteomes" id="UP000004705"/>
    </source>
</evidence>
<dbReference type="HOGENOM" id="CLU_591261_0_0_11"/>
<feature type="compositionally biased region" description="Low complexity" evidence="1">
    <location>
        <begin position="416"/>
        <end position="447"/>
    </location>
</feature>
<evidence type="ECO:0000313" key="3">
    <source>
        <dbReference type="EMBL" id="EHY90288.1"/>
    </source>
</evidence>
<keyword evidence="4" id="KW-1185">Reference proteome</keyword>
<proteinExistence type="predicted"/>
<accession>H8G6L8</accession>
<evidence type="ECO:0000259" key="2">
    <source>
        <dbReference type="Pfam" id="PF25547"/>
    </source>
</evidence>
<reference evidence="3 4" key="1">
    <citation type="journal article" date="2012" name="Stand. Genomic Sci.">
        <title>Genome sequence of the soil bacterium Saccharomonospora azurea type strain (NA-128(T)).</title>
        <authorList>
            <person name="Klenk H.P."/>
            <person name="Held B."/>
            <person name="Lucas S."/>
            <person name="Lapidus A."/>
            <person name="Copeland A."/>
            <person name="Hammon N."/>
            <person name="Pitluck S."/>
            <person name="Goodwin L.A."/>
            <person name="Han C."/>
            <person name="Tapia R."/>
            <person name="Brambilla E.M."/>
            <person name="Potter G."/>
            <person name="Land M."/>
            <person name="Ivanova N."/>
            <person name="Rohde M."/>
            <person name="Goker M."/>
            <person name="Detter J.C."/>
            <person name="Kyrpides N.C."/>
            <person name="Woyke T."/>
        </authorList>
    </citation>
    <scope>NUCLEOTIDE SEQUENCE [LARGE SCALE GENOMIC DNA]</scope>
    <source>
        <strain evidence="3 4">NA-128</strain>
    </source>
</reference>
<dbReference type="Pfam" id="PF25547">
    <property type="entry name" value="WXG100_2"/>
    <property type="match status" value="1"/>
</dbReference>
<evidence type="ECO:0000256" key="1">
    <source>
        <dbReference type="SAM" id="MobiDB-lite"/>
    </source>
</evidence>
<name>H8G6L8_9PSEU</name>
<feature type="compositionally biased region" description="Low complexity" evidence="1">
    <location>
        <begin position="393"/>
        <end position="403"/>
    </location>
</feature>
<gene>
    <name evidence="3" type="ORF">SacazDRAFT_03414</name>
</gene>
<dbReference type="EMBL" id="CM001466">
    <property type="protein sequence ID" value="EHY90288.1"/>
    <property type="molecule type" value="Genomic_DNA"/>
</dbReference>
<dbReference type="AlphaFoldDB" id="H8G6L8"/>
<feature type="non-terminal residue" evidence="3">
    <location>
        <position position="463"/>
    </location>
</feature>
<organism evidence="3 4">
    <name type="scientific">Saccharomonospora azurea NA-128</name>
    <dbReference type="NCBI Taxonomy" id="882081"/>
    <lineage>
        <taxon>Bacteria</taxon>
        <taxon>Bacillati</taxon>
        <taxon>Actinomycetota</taxon>
        <taxon>Actinomycetes</taxon>
        <taxon>Pseudonocardiales</taxon>
        <taxon>Pseudonocardiaceae</taxon>
        <taxon>Saccharomonospora</taxon>
    </lineage>
</organism>
<dbReference type="InterPro" id="IPR057746">
    <property type="entry name" value="CpnT-like_N"/>
</dbReference>
<dbReference type="Proteomes" id="UP000004705">
    <property type="component" value="Chromosome"/>
</dbReference>
<feature type="compositionally biased region" description="Pro residues" evidence="1">
    <location>
        <begin position="378"/>
        <end position="392"/>
    </location>
</feature>
<feature type="region of interest" description="Disordered" evidence="1">
    <location>
        <begin position="164"/>
        <end position="230"/>
    </location>
</feature>
<feature type="region of interest" description="Disordered" evidence="1">
    <location>
        <begin position="308"/>
        <end position="333"/>
    </location>
</feature>
<feature type="compositionally biased region" description="Pro residues" evidence="1">
    <location>
        <begin position="453"/>
        <end position="463"/>
    </location>
</feature>
<protein>
    <recommendedName>
        <fullName evidence="2">Outer membrane channel protein CpnT-like N-terminal domain-containing protein</fullName>
    </recommendedName>
</protein>
<sequence length="463" mass="45251">MGIELPPELAAMAEVTGVSWPEADEDALREQAEVWRRAARELTALAGDADACAERALGAMSGGAADAARRRWATLGDADSGLLAEAVRGATRAADRLDHAAEQVGRAKVEIVRQLVAAANTRDAAVVAADAGHPAALLGVDTVLRGAARELGMVTEGLVDAVGSPEAVGQPLSTASESVDDLAGAPGRLGEDGLGEPLDGVRALAEFGGDPGADGSDGSDGSGDPSSHGLVAAEGLGAVAAQLGGDVGEVVGGVGADGVSEDARDGADADPGGNVSPGVVPEDVLASEDTGPIALTQLPTPPRGQVFPGVGADAPTPPSGTAFRPPEVAAGPATGHTHLSGLAPSVAANPMPHPGMPGPNPVPNPMQNPGVHVAPQPMPGPNPVAQPAPFAPPAAWGPQHAQRPPVPPVPGGQQGAFGAVPPGYNTAAPQGRAPAAAPGAPQAPGAAWNAPYPGHPPPASSGG</sequence>
<feature type="region of interest" description="Disordered" evidence="1">
    <location>
        <begin position="378"/>
        <end position="463"/>
    </location>
</feature>
<feature type="region of interest" description="Disordered" evidence="1">
    <location>
        <begin position="252"/>
        <end position="283"/>
    </location>
</feature>